<dbReference type="GO" id="GO:0005829">
    <property type="term" value="C:cytosol"/>
    <property type="evidence" value="ECO:0007669"/>
    <property type="project" value="UniProtKB-ARBA"/>
</dbReference>
<feature type="region of interest" description="Disordered" evidence="12">
    <location>
        <begin position="83"/>
        <end position="379"/>
    </location>
</feature>
<evidence type="ECO:0000313" key="14">
    <source>
        <dbReference type="EMBL" id="OUJ75433.1"/>
    </source>
</evidence>
<keyword evidence="4 9" id="KW-0347">Helicase</keyword>
<feature type="binding site" evidence="9">
    <location>
        <position position="542"/>
    </location>
    <ligand>
        <name>ATP</name>
        <dbReference type="ChEBI" id="CHEBI:30616"/>
    </ligand>
</feature>
<dbReference type="Pfam" id="PF07498">
    <property type="entry name" value="Rho_N"/>
    <property type="match status" value="1"/>
</dbReference>
<dbReference type="PANTHER" id="PTHR46425">
    <property type="entry name" value="TRANSCRIPTION TERMINATION FACTOR RHO"/>
    <property type="match status" value="1"/>
</dbReference>
<dbReference type="SMART" id="SM00959">
    <property type="entry name" value="Rho_N"/>
    <property type="match status" value="1"/>
</dbReference>
<dbReference type="GO" id="GO:0004386">
    <property type="term" value="F:helicase activity"/>
    <property type="evidence" value="ECO:0007669"/>
    <property type="project" value="UniProtKB-UniRule"/>
</dbReference>
<dbReference type="SMART" id="SM00357">
    <property type="entry name" value="CSP"/>
    <property type="match status" value="1"/>
</dbReference>
<evidence type="ECO:0000256" key="3">
    <source>
        <dbReference type="ARBA" id="ARBA00022801"/>
    </source>
</evidence>
<dbReference type="InterPro" id="IPR027417">
    <property type="entry name" value="P-loop_NTPase"/>
</dbReference>
<name>A0A243WIP3_9BACT</name>
<keyword evidence="8 9" id="KW-0804">Transcription</keyword>
<dbReference type="OrthoDB" id="9805197at2"/>
<dbReference type="PANTHER" id="PTHR46425:SF1">
    <property type="entry name" value="TRANSCRIPTION TERMINATION FACTOR RHO"/>
    <property type="match status" value="1"/>
</dbReference>
<evidence type="ECO:0000256" key="2">
    <source>
        <dbReference type="ARBA" id="ARBA00022741"/>
    </source>
</evidence>
<comment type="caution">
    <text evidence="14">The sequence shown here is derived from an EMBL/GenBank/DDBJ whole genome shotgun (WGS) entry which is preliminary data.</text>
</comment>
<dbReference type="GO" id="GO:0005524">
    <property type="term" value="F:ATP binding"/>
    <property type="evidence" value="ECO:0007669"/>
    <property type="project" value="UniProtKB-UniRule"/>
</dbReference>
<feature type="compositionally biased region" description="Low complexity" evidence="12">
    <location>
        <begin position="216"/>
        <end position="250"/>
    </location>
</feature>
<dbReference type="InterPro" id="IPR011129">
    <property type="entry name" value="CSD"/>
</dbReference>
<gene>
    <name evidence="9" type="primary">rho</name>
    <name evidence="14" type="ORF">BXP70_05315</name>
</gene>
<dbReference type="InterPro" id="IPR003593">
    <property type="entry name" value="AAA+_ATPase"/>
</dbReference>
<evidence type="ECO:0000256" key="6">
    <source>
        <dbReference type="ARBA" id="ARBA00022884"/>
    </source>
</evidence>
<feature type="binding site" evidence="9">
    <location>
        <begin position="511"/>
        <end position="516"/>
    </location>
    <ligand>
        <name>ATP</name>
        <dbReference type="ChEBI" id="CHEBI:30616"/>
    </ligand>
</feature>
<keyword evidence="15" id="KW-1185">Reference proteome</keyword>
<feature type="region of interest" description="Disordered" evidence="12">
    <location>
        <begin position="49"/>
        <end position="69"/>
    </location>
</feature>
<dbReference type="GO" id="GO:0003723">
    <property type="term" value="F:RNA binding"/>
    <property type="evidence" value="ECO:0007669"/>
    <property type="project" value="UniProtKB-UniRule"/>
</dbReference>
<evidence type="ECO:0000256" key="5">
    <source>
        <dbReference type="ARBA" id="ARBA00022840"/>
    </source>
</evidence>
<comment type="function">
    <text evidence="9">Facilitates transcription termination by a mechanism that involves Rho binding to the nascent RNA, activation of Rho's RNA-dependent ATPase activity, and release of the mRNA from the DNA template.</text>
</comment>
<organism evidence="14 15">
    <name type="scientific">Hymenobacter crusticola</name>
    <dbReference type="NCBI Taxonomy" id="1770526"/>
    <lineage>
        <taxon>Bacteria</taxon>
        <taxon>Pseudomonadati</taxon>
        <taxon>Bacteroidota</taxon>
        <taxon>Cytophagia</taxon>
        <taxon>Cytophagales</taxon>
        <taxon>Hymenobacteraceae</taxon>
        <taxon>Hymenobacter</taxon>
    </lineage>
</organism>
<dbReference type="RefSeq" id="WP_086592978.1">
    <property type="nucleotide sequence ID" value="NZ_MTSE01000002.1"/>
</dbReference>
<feature type="binding site" evidence="9">
    <location>
        <begin position="499"/>
        <end position="504"/>
    </location>
    <ligand>
        <name>ATP</name>
        <dbReference type="ChEBI" id="CHEBI:30616"/>
    </ligand>
</feature>
<feature type="compositionally biased region" description="Low complexity" evidence="12">
    <location>
        <begin position="147"/>
        <end position="159"/>
    </location>
</feature>
<comment type="subunit">
    <text evidence="9">Homohexamer. The homohexamer assembles into an open ring structure.</text>
</comment>
<evidence type="ECO:0000256" key="7">
    <source>
        <dbReference type="ARBA" id="ARBA00023015"/>
    </source>
</evidence>
<evidence type="ECO:0000256" key="1">
    <source>
        <dbReference type="ARBA" id="ARBA00022472"/>
    </source>
</evidence>
<evidence type="ECO:0000256" key="9">
    <source>
        <dbReference type="HAMAP-Rule" id="MF_01884"/>
    </source>
</evidence>
<dbReference type="Pfam" id="PF07497">
    <property type="entry name" value="Rho_RNA_bind"/>
    <property type="match status" value="1"/>
</dbReference>
<dbReference type="GO" id="GO:0016787">
    <property type="term" value="F:hydrolase activity"/>
    <property type="evidence" value="ECO:0007669"/>
    <property type="project" value="UniProtKB-KW"/>
</dbReference>
<keyword evidence="1 9" id="KW-0806">Transcription termination</keyword>
<reference evidence="14 15" key="1">
    <citation type="submission" date="2017-01" db="EMBL/GenBank/DDBJ databases">
        <title>A new Hymenobacter.</title>
        <authorList>
            <person name="Liang Y."/>
            <person name="Feng F."/>
        </authorList>
    </citation>
    <scope>NUCLEOTIDE SEQUENCE [LARGE SCALE GENOMIC DNA]</scope>
    <source>
        <strain evidence="14">MIMBbqt21</strain>
    </source>
</reference>
<comment type="similarity">
    <text evidence="9 11">Belongs to the Rho family.</text>
</comment>
<dbReference type="Gene3D" id="1.10.720.10">
    <property type="match status" value="1"/>
</dbReference>
<dbReference type="Gene3D" id="3.40.50.300">
    <property type="entry name" value="P-loop containing nucleotide triphosphate hydrolases"/>
    <property type="match status" value="1"/>
</dbReference>
<evidence type="ECO:0000256" key="10">
    <source>
        <dbReference type="NCBIfam" id="TIGR00767"/>
    </source>
</evidence>
<keyword evidence="6 9" id="KW-0694">RNA-binding</keyword>
<comment type="caution">
    <text evidence="9">Lacks conserved residue(s) required for the propagation of feature annotation.</text>
</comment>
<dbReference type="InterPro" id="IPR011113">
    <property type="entry name" value="Rho_RNA-bd"/>
</dbReference>
<dbReference type="NCBIfam" id="NF006886">
    <property type="entry name" value="PRK09376.1"/>
    <property type="match status" value="1"/>
</dbReference>
<dbReference type="PROSITE" id="PS51856">
    <property type="entry name" value="RHO_RNA_BD"/>
    <property type="match status" value="1"/>
</dbReference>
<dbReference type="GO" id="GO:0006353">
    <property type="term" value="P:DNA-templated transcription termination"/>
    <property type="evidence" value="ECO:0007669"/>
    <property type="project" value="UniProtKB-UniRule"/>
</dbReference>
<dbReference type="Pfam" id="PF00006">
    <property type="entry name" value="ATP-synt_ab"/>
    <property type="match status" value="1"/>
</dbReference>
<proteinExistence type="inferred from homology"/>
<dbReference type="SUPFAM" id="SSF52540">
    <property type="entry name" value="P-loop containing nucleoside triphosphate hydrolases"/>
    <property type="match status" value="1"/>
</dbReference>
<sequence>MYNIEELKDRLLSELKEIAEELNVGNFKKLSKQDLIYKILDQQAITPTDKLPKKVKSANGKATDQPFSDVAVAAPPVEVVEAAPAPEPAANGRAAAAAPARREPAPRRNPRASQSAVAAPAAIASEVEAPALEAAAPSPAPEPTVAPEPATAPEAVAASDANPQDLTGPNRPVKIYQRPERRTRNGRASENGAVAAPAADAQPEFSSDAPAPSPAPVVAETPEAPVVEAPSVETAVTEAPVAVEAVVAPAPREPRPEQPTGFVREGREPRENREFQREPRENRDGREQRNDAPREPREYRNDAPRDRDNREPRALRTDAPREPREQRDGLGNRDQQQRRDDRFAARDQQRQQRQGEVREPRQGQGDQQQPRTPRNDFDITINSEGTLEMMPDGGYGFLRSPFYNYLSSPDDIYVAPQQVKQFALKAGDTVKCTIRPPREGEKYFALVNVEGINGRTVEEARDRIPFNNLTPLFAQERLKLTTKSSLLSTRILDLFAPIGKGQRGLIVAQPKTGKTVLLQEVANAISENHPEVYLMILLIDERPEEVTDMARSVKAEVLSSTFDETADRHVKIATIALEKAKRLVECGHDVVILLDSITRLARAYNTVQPASGKILSGGVDANALHKPKRFFGAARNVENGGSLTIIATALIETGSKMDEVIFEEFKGTGNMELQLDRKLANKRVFPAIDIPASGTRREDLLMGKDELSRIWVLRKFMSDMTAIEAMEFLKDRIKGTKSNEEFLVSMNG</sequence>
<evidence type="ECO:0000256" key="11">
    <source>
        <dbReference type="PROSITE-ProRule" id="PRU01203"/>
    </source>
</evidence>
<evidence type="ECO:0000259" key="13">
    <source>
        <dbReference type="PROSITE" id="PS51856"/>
    </source>
</evidence>
<dbReference type="HAMAP" id="MF_01884">
    <property type="entry name" value="Rho"/>
    <property type="match status" value="1"/>
</dbReference>
<dbReference type="GO" id="GO:0008186">
    <property type="term" value="F:ATP-dependent activity, acting on RNA"/>
    <property type="evidence" value="ECO:0007669"/>
    <property type="project" value="UniProtKB-UniRule"/>
</dbReference>
<dbReference type="InterPro" id="IPR000194">
    <property type="entry name" value="ATPase_F1/V1/A1_a/bsu_nucl-bd"/>
</dbReference>
<dbReference type="EMBL" id="MTSE01000002">
    <property type="protein sequence ID" value="OUJ75433.1"/>
    <property type="molecule type" value="Genomic_DNA"/>
</dbReference>
<evidence type="ECO:0000256" key="4">
    <source>
        <dbReference type="ARBA" id="ARBA00022806"/>
    </source>
</evidence>
<feature type="compositionally biased region" description="Basic and acidic residues" evidence="12">
    <location>
        <begin position="264"/>
        <end position="361"/>
    </location>
</feature>
<dbReference type="SUPFAM" id="SSF68912">
    <property type="entry name" value="Rho N-terminal domain-like"/>
    <property type="match status" value="1"/>
</dbReference>
<accession>A0A243WIP3</accession>
<dbReference type="SUPFAM" id="SSF50249">
    <property type="entry name" value="Nucleic acid-binding proteins"/>
    <property type="match status" value="1"/>
</dbReference>
<protein>
    <recommendedName>
        <fullName evidence="9 10">Transcription termination factor Rho</fullName>
        <ecNumber evidence="9 10">3.6.4.-</ecNumber>
    </recommendedName>
    <alternativeName>
        <fullName evidence="9">ATP-dependent helicase Rho</fullName>
    </alternativeName>
</protein>
<feature type="compositionally biased region" description="Low complexity" evidence="12">
    <location>
        <begin position="111"/>
        <end position="137"/>
    </location>
</feature>
<dbReference type="InterPro" id="IPR012340">
    <property type="entry name" value="NA-bd_OB-fold"/>
</dbReference>
<keyword evidence="7 9" id="KW-0805">Transcription regulation</keyword>
<evidence type="ECO:0000256" key="12">
    <source>
        <dbReference type="SAM" id="MobiDB-lite"/>
    </source>
</evidence>
<dbReference type="AlphaFoldDB" id="A0A243WIP3"/>
<dbReference type="EC" id="3.6.4.-" evidence="9 10"/>
<dbReference type="CDD" id="cd04459">
    <property type="entry name" value="Rho_CSD"/>
    <property type="match status" value="1"/>
</dbReference>
<dbReference type="SMART" id="SM00382">
    <property type="entry name" value="AAA"/>
    <property type="match status" value="1"/>
</dbReference>
<dbReference type="NCBIfam" id="TIGR00767">
    <property type="entry name" value="rho"/>
    <property type="match status" value="1"/>
</dbReference>
<dbReference type="InterPro" id="IPR004665">
    <property type="entry name" value="Term_rho"/>
</dbReference>
<dbReference type="InterPro" id="IPR011112">
    <property type="entry name" value="Rho-like_N"/>
</dbReference>
<evidence type="ECO:0000256" key="8">
    <source>
        <dbReference type="ARBA" id="ARBA00023163"/>
    </source>
</evidence>
<evidence type="ECO:0000313" key="15">
    <source>
        <dbReference type="Proteomes" id="UP000194873"/>
    </source>
</evidence>
<dbReference type="InterPro" id="IPR036269">
    <property type="entry name" value="Rho_N_sf"/>
</dbReference>
<dbReference type="Proteomes" id="UP000194873">
    <property type="component" value="Unassembled WGS sequence"/>
</dbReference>
<dbReference type="Gene3D" id="2.40.50.140">
    <property type="entry name" value="Nucleic acid-binding proteins"/>
    <property type="match status" value="1"/>
</dbReference>
<feature type="compositionally biased region" description="Low complexity" evidence="12">
    <location>
        <begin position="362"/>
        <end position="372"/>
    </location>
</feature>
<keyword evidence="3 9" id="KW-0378">Hydrolase</keyword>
<feature type="domain" description="Rho RNA-BD" evidence="13">
    <location>
        <begin position="380"/>
        <end position="456"/>
    </location>
</feature>
<keyword evidence="5 9" id="KW-0067">ATP-binding</keyword>
<feature type="compositionally biased region" description="Low complexity" evidence="12">
    <location>
        <begin position="83"/>
        <end position="99"/>
    </location>
</feature>
<keyword evidence="2 9" id="KW-0547">Nucleotide-binding</keyword>
<dbReference type="CDD" id="cd01128">
    <property type="entry name" value="rho_factor_C"/>
    <property type="match status" value="1"/>
</dbReference>
<dbReference type="InterPro" id="IPR041703">
    <property type="entry name" value="Rho_factor_ATP-bd"/>
</dbReference>